<evidence type="ECO:0000313" key="3">
    <source>
        <dbReference type="Proteomes" id="UP000326198"/>
    </source>
</evidence>
<dbReference type="Proteomes" id="UP000326198">
    <property type="component" value="Unassembled WGS sequence"/>
</dbReference>
<name>A0A5N7ARG5_9EURO</name>
<keyword evidence="1" id="KW-0472">Membrane</keyword>
<evidence type="ECO:0008006" key="4">
    <source>
        <dbReference type="Google" id="ProtNLM"/>
    </source>
</evidence>
<reference evidence="2 3" key="1">
    <citation type="submission" date="2019-04" db="EMBL/GenBank/DDBJ databases">
        <title>Friends and foes A comparative genomics studyof 23 Aspergillus species from section Flavi.</title>
        <authorList>
            <consortium name="DOE Joint Genome Institute"/>
            <person name="Kjaerbolling I."/>
            <person name="Vesth T."/>
            <person name="Frisvad J.C."/>
            <person name="Nybo J.L."/>
            <person name="Theobald S."/>
            <person name="Kildgaard S."/>
            <person name="Isbrandt T."/>
            <person name="Kuo A."/>
            <person name="Sato A."/>
            <person name="Lyhne E.K."/>
            <person name="Kogle M.E."/>
            <person name="Wiebenga A."/>
            <person name="Kun R.S."/>
            <person name="Lubbers R.J."/>
            <person name="Makela M.R."/>
            <person name="Barry K."/>
            <person name="Chovatia M."/>
            <person name="Clum A."/>
            <person name="Daum C."/>
            <person name="Haridas S."/>
            <person name="He G."/>
            <person name="LaButti K."/>
            <person name="Lipzen A."/>
            <person name="Mondo S."/>
            <person name="Riley R."/>
            <person name="Salamov A."/>
            <person name="Simmons B.A."/>
            <person name="Magnuson J.K."/>
            <person name="Henrissat B."/>
            <person name="Mortensen U.H."/>
            <person name="Larsen T.O."/>
            <person name="Devries R.P."/>
            <person name="Grigoriev I.V."/>
            <person name="Machida M."/>
            <person name="Baker S.E."/>
            <person name="Andersen M.R."/>
        </authorList>
    </citation>
    <scope>NUCLEOTIDE SEQUENCE [LARGE SCALE GENOMIC DNA]</scope>
    <source>
        <strain evidence="2 3">IBT 29228</strain>
    </source>
</reference>
<keyword evidence="3" id="KW-1185">Reference proteome</keyword>
<gene>
    <name evidence="2" type="ORF">BDV26DRAFT_275152</name>
</gene>
<protein>
    <recommendedName>
        <fullName evidence="4">Transmembrane protein</fullName>
    </recommendedName>
</protein>
<evidence type="ECO:0000313" key="2">
    <source>
        <dbReference type="EMBL" id="KAE8371906.1"/>
    </source>
</evidence>
<organism evidence="2 3">
    <name type="scientific">Aspergillus bertholletiae</name>
    <dbReference type="NCBI Taxonomy" id="1226010"/>
    <lineage>
        <taxon>Eukaryota</taxon>
        <taxon>Fungi</taxon>
        <taxon>Dikarya</taxon>
        <taxon>Ascomycota</taxon>
        <taxon>Pezizomycotina</taxon>
        <taxon>Eurotiomycetes</taxon>
        <taxon>Eurotiomycetidae</taxon>
        <taxon>Eurotiales</taxon>
        <taxon>Aspergillaceae</taxon>
        <taxon>Aspergillus</taxon>
        <taxon>Aspergillus subgen. Circumdati</taxon>
    </lineage>
</organism>
<keyword evidence="1" id="KW-1133">Transmembrane helix</keyword>
<dbReference type="EMBL" id="ML736388">
    <property type="protein sequence ID" value="KAE8371906.1"/>
    <property type="molecule type" value="Genomic_DNA"/>
</dbReference>
<sequence length="80" mass="9242">MSLYCHNHEKTIIDVNCNHGTIWGSLGEVRFLQLSGVDLIWRSSISHLMGRPLFFFFFFFSLSFLGCLFACLFSPMNVED</sequence>
<evidence type="ECO:0000256" key="1">
    <source>
        <dbReference type="SAM" id="Phobius"/>
    </source>
</evidence>
<accession>A0A5N7ARG5</accession>
<feature type="transmembrane region" description="Helical" evidence="1">
    <location>
        <begin position="53"/>
        <end position="76"/>
    </location>
</feature>
<proteinExistence type="predicted"/>
<keyword evidence="1" id="KW-0812">Transmembrane</keyword>
<dbReference type="AlphaFoldDB" id="A0A5N7ARG5"/>